<comment type="similarity">
    <text evidence="2 6">Belongs to the class-I pyridoxal-phosphate-dependent aminotransferase family.</text>
</comment>
<dbReference type="PIRSF" id="PIRSF000517">
    <property type="entry name" value="Tyr_transaminase"/>
    <property type="match status" value="1"/>
</dbReference>
<keyword evidence="5 6" id="KW-0663">Pyridoxal phosphate</keyword>
<feature type="compositionally biased region" description="Polar residues" evidence="8">
    <location>
        <begin position="1"/>
        <end position="23"/>
    </location>
</feature>
<dbReference type="InterPro" id="IPR004839">
    <property type="entry name" value="Aminotransferase_I/II_large"/>
</dbReference>
<accession>A0A088S445</accession>
<evidence type="ECO:0000256" key="3">
    <source>
        <dbReference type="ARBA" id="ARBA00022576"/>
    </source>
</evidence>
<dbReference type="InterPro" id="IPR005958">
    <property type="entry name" value="TyrNic_aminoTrfase"/>
</dbReference>
<dbReference type="SUPFAM" id="SSF53383">
    <property type="entry name" value="PLP-dependent transferases"/>
    <property type="match status" value="1"/>
</dbReference>
<keyword evidence="11" id="KW-1185">Reference proteome</keyword>
<evidence type="ECO:0000256" key="5">
    <source>
        <dbReference type="ARBA" id="ARBA00022898"/>
    </source>
</evidence>
<feature type="compositionally biased region" description="Polar residues" evidence="8">
    <location>
        <begin position="44"/>
        <end position="76"/>
    </location>
</feature>
<evidence type="ECO:0000313" key="11">
    <source>
        <dbReference type="Proteomes" id="UP000063063"/>
    </source>
</evidence>
<dbReference type="OrthoDB" id="1691396at2759"/>
<dbReference type="PANTHER" id="PTHR45744">
    <property type="entry name" value="TYROSINE AMINOTRANSFERASE"/>
    <property type="match status" value="1"/>
</dbReference>
<dbReference type="KEGG" id="lpan:LPMP_352430"/>
<dbReference type="InterPro" id="IPR015424">
    <property type="entry name" value="PyrdxlP-dep_Trfase"/>
</dbReference>
<dbReference type="EMBL" id="CP009404">
    <property type="protein sequence ID" value="AIO02380.1"/>
    <property type="molecule type" value="Genomic_DNA"/>
</dbReference>
<reference evidence="10 11" key="1">
    <citation type="journal article" date="2015" name="Sci. Rep.">
        <title>The genome of Leishmania panamensis: insights into genomics of the L. (Viannia) subgenus.</title>
        <authorList>
            <person name="Llanes A."/>
            <person name="Restrepo C.M."/>
            <person name="Vecchio G.D."/>
            <person name="Anguizola F.J."/>
            <person name="Lleonart R."/>
        </authorList>
    </citation>
    <scope>NUCLEOTIDE SEQUENCE [LARGE SCALE GENOMIC DNA]</scope>
    <source>
        <strain evidence="10 11">MHOM/PA/94/PSC-1</strain>
    </source>
</reference>
<feature type="region of interest" description="Disordered" evidence="8">
    <location>
        <begin position="1"/>
        <end position="78"/>
    </location>
</feature>
<dbReference type="PANTHER" id="PTHR45744:SF2">
    <property type="entry name" value="TYROSINE AMINOTRANSFERASE"/>
    <property type="match status" value="1"/>
</dbReference>
<dbReference type="VEuPathDB" id="TriTrypDB:LPAL13_350030700"/>
<dbReference type="NCBIfam" id="TIGR01265">
    <property type="entry name" value="tyr_nico_aTase"/>
    <property type="match status" value="1"/>
</dbReference>
<evidence type="ECO:0000259" key="9">
    <source>
        <dbReference type="Pfam" id="PF00155"/>
    </source>
</evidence>
<dbReference type="InterPro" id="IPR015421">
    <property type="entry name" value="PyrdxlP-dep_Trfase_major"/>
</dbReference>
<sequence length="449" mass="49916">MTTDSPTSPAAQALKVSNSTGSLTEEERRELQQQRIAENASFRRITSSKHAQNTLQPVNDLTNNLKPSSSTKSNLRLSIGDPTVDGNLKAPEIVTKAMMDVVSSGKFNGYPPTSGTNHLRQAISTYWRRFCQTKSRQEELQWENVIVTSGVSQAILLALTALCEVGDNILVGAPAFSHYKSVCDSYGFECRYYTLDPSKNWECDLNEAAGLVDDRTKAFVIINPSNPCGSNFSRAHVNEVIEFCEHRQIPLISDEIYAEMVLNNGIFTSVADFDTNLPRLILGGTAKYQVCPGWRVGWSILVDPMNVAADWNLGMERLAQLICGANSICQEAIARTLLECPASYTADIVSQLEVGAKVYNRLLEHDIGISFDPPQASMFVMLKVDLSYFKDLKSDTEFYEKLLDEENVQVLPGEIFGMSGFIRSTISRPPEVLSEAVDRIIEFCERHKK</sequence>
<evidence type="ECO:0000256" key="6">
    <source>
        <dbReference type="PIRNR" id="PIRNR000517"/>
    </source>
</evidence>
<dbReference type="CDD" id="cd00609">
    <property type="entry name" value="AAT_like"/>
    <property type="match status" value="1"/>
</dbReference>
<dbReference type="Proteomes" id="UP000063063">
    <property type="component" value="Chromosome 35"/>
</dbReference>
<feature type="modified residue" description="N6-(pyridoxal phosphate)lysine" evidence="7">
    <location>
        <position position="287"/>
    </location>
</feature>
<dbReference type="GO" id="GO:0004838">
    <property type="term" value="F:L-tyrosine-2-oxoglutarate transaminase activity"/>
    <property type="evidence" value="ECO:0007669"/>
    <property type="project" value="TreeGrafter"/>
</dbReference>
<dbReference type="Gene3D" id="3.90.1150.10">
    <property type="entry name" value="Aspartate Aminotransferase, domain 1"/>
    <property type="match status" value="1"/>
</dbReference>
<dbReference type="GeneID" id="22579272"/>
<proteinExistence type="inferred from homology"/>
<dbReference type="GO" id="GO:0030170">
    <property type="term" value="F:pyridoxal phosphate binding"/>
    <property type="evidence" value="ECO:0007669"/>
    <property type="project" value="InterPro"/>
</dbReference>
<dbReference type="GO" id="GO:0006572">
    <property type="term" value="P:L-tyrosine catabolic process"/>
    <property type="evidence" value="ECO:0007669"/>
    <property type="project" value="TreeGrafter"/>
</dbReference>
<evidence type="ECO:0000256" key="7">
    <source>
        <dbReference type="PIRSR" id="PIRSR000517-1"/>
    </source>
</evidence>
<comment type="cofactor">
    <cofactor evidence="1 6 7">
        <name>pyridoxal 5'-phosphate</name>
        <dbReference type="ChEBI" id="CHEBI:597326"/>
    </cofactor>
</comment>
<organism evidence="10 11">
    <name type="scientific">Leishmania panamensis</name>
    <dbReference type="NCBI Taxonomy" id="5679"/>
    <lineage>
        <taxon>Eukaryota</taxon>
        <taxon>Discoba</taxon>
        <taxon>Euglenozoa</taxon>
        <taxon>Kinetoplastea</taxon>
        <taxon>Metakinetoplastina</taxon>
        <taxon>Trypanosomatida</taxon>
        <taxon>Trypanosomatidae</taxon>
        <taxon>Leishmaniinae</taxon>
        <taxon>Leishmania</taxon>
        <taxon>Leishmania guyanensis species complex</taxon>
    </lineage>
</organism>
<evidence type="ECO:0000313" key="10">
    <source>
        <dbReference type="EMBL" id="AIO02380.1"/>
    </source>
</evidence>
<name>A0A088S445_LEIPA</name>
<dbReference type="Pfam" id="PF00155">
    <property type="entry name" value="Aminotran_1_2"/>
    <property type="match status" value="1"/>
</dbReference>
<evidence type="ECO:0000256" key="1">
    <source>
        <dbReference type="ARBA" id="ARBA00001933"/>
    </source>
</evidence>
<dbReference type="RefSeq" id="XP_010703180.1">
    <property type="nucleotide sequence ID" value="XM_010704878.1"/>
</dbReference>
<dbReference type="AlphaFoldDB" id="A0A088S445"/>
<dbReference type="Gene3D" id="3.40.640.10">
    <property type="entry name" value="Type I PLP-dependent aspartate aminotransferase-like (Major domain)"/>
    <property type="match status" value="1"/>
</dbReference>
<evidence type="ECO:0000256" key="2">
    <source>
        <dbReference type="ARBA" id="ARBA00007441"/>
    </source>
</evidence>
<protein>
    <submittedName>
        <fullName evidence="10">Tyrosine aminotransferase</fullName>
        <ecNumber evidence="10">2.6.1.5</ecNumber>
    </submittedName>
</protein>
<dbReference type="EC" id="2.6.1.5" evidence="10"/>
<feature type="domain" description="Aminotransferase class I/classII large" evidence="9">
    <location>
        <begin position="75"/>
        <end position="440"/>
    </location>
</feature>
<dbReference type="InterPro" id="IPR015422">
    <property type="entry name" value="PyrdxlP-dep_Trfase_small"/>
</dbReference>
<dbReference type="eggNOG" id="KOG0259">
    <property type="taxonomic scope" value="Eukaryota"/>
</dbReference>
<gene>
    <name evidence="10" type="primary">TAT</name>
    <name evidence="10" type="ORF">LPMP_352430</name>
</gene>
<evidence type="ECO:0000256" key="4">
    <source>
        <dbReference type="ARBA" id="ARBA00022679"/>
    </source>
</evidence>
<dbReference type="VEuPathDB" id="TriTrypDB:LPMP_352430"/>
<evidence type="ECO:0000256" key="8">
    <source>
        <dbReference type="SAM" id="MobiDB-lite"/>
    </source>
</evidence>
<keyword evidence="4 10" id="KW-0808">Transferase</keyword>
<keyword evidence="3 10" id="KW-0032">Aminotransferase</keyword>